<gene>
    <name evidence="2" type="ORF">EKH79_12610</name>
</gene>
<dbReference type="Proteomes" id="UP000267077">
    <property type="component" value="Unassembled WGS sequence"/>
</dbReference>
<name>A0A3S0RSW4_9GAMM</name>
<keyword evidence="1" id="KW-0732">Signal</keyword>
<reference evidence="2 3" key="1">
    <citation type="submission" date="2018-12" db="EMBL/GenBank/DDBJ databases">
        <title>Dyella dinghuensis sp. nov. DHOA06 and Dyella choica sp. nov. 4M-K27, isolated from forest soil.</title>
        <authorList>
            <person name="Qiu L.-H."/>
            <person name="Gao Z.-H."/>
        </authorList>
    </citation>
    <scope>NUCLEOTIDE SEQUENCE [LARGE SCALE GENOMIC DNA]</scope>
    <source>
        <strain evidence="2 3">DHOA06</strain>
    </source>
</reference>
<dbReference type="EMBL" id="RYZR01000006">
    <property type="protein sequence ID" value="RUL63490.1"/>
    <property type="molecule type" value="Genomic_DNA"/>
</dbReference>
<comment type="caution">
    <text evidence="2">The sequence shown here is derived from an EMBL/GenBank/DDBJ whole genome shotgun (WGS) entry which is preliminary data.</text>
</comment>
<protein>
    <submittedName>
        <fullName evidence="2">Uncharacterized protein</fullName>
    </submittedName>
</protein>
<dbReference type="AlphaFoldDB" id="A0A3S0RSW4"/>
<evidence type="ECO:0000313" key="2">
    <source>
        <dbReference type="EMBL" id="RUL63490.1"/>
    </source>
</evidence>
<evidence type="ECO:0000256" key="1">
    <source>
        <dbReference type="SAM" id="SignalP"/>
    </source>
</evidence>
<accession>A0A3S0RSW4</accession>
<organism evidence="2 3">
    <name type="scientific">Dyella dinghuensis</name>
    <dbReference type="NCBI Taxonomy" id="1920169"/>
    <lineage>
        <taxon>Bacteria</taxon>
        <taxon>Pseudomonadati</taxon>
        <taxon>Pseudomonadota</taxon>
        <taxon>Gammaproteobacteria</taxon>
        <taxon>Lysobacterales</taxon>
        <taxon>Rhodanobacteraceae</taxon>
        <taxon>Dyella</taxon>
    </lineage>
</organism>
<keyword evidence="3" id="KW-1185">Reference proteome</keyword>
<feature type="signal peptide" evidence="1">
    <location>
        <begin position="1"/>
        <end position="20"/>
    </location>
</feature>
<sequence>MTLRGGLCCALIAFTGSAFAQTAAPAQASALGQAWPNVADQSQSPNWHAYVFFLNGVEYVQINDTNGTVHAAIGTTGGATIVLPVGVDSQNVNTSSSSTSTSTTTTVYSDSQIQITATPQSNGTTQFMAAGCSASAQCSGGRGG</sequence>
<feature type="chain" id="PRO_5018784273" evidence="1">
    <location>
        <begin position="21"/>
        <end position="144"/>
    </location>
</feature>
<proteinExistence type="predicted"/>
<dbReference type="OrthoDB" id="6001268at2"/>
<evidence type="ECO:0000313" key="3">
    <source>
        <dbReference type="Proteomes" id="UP000267077"/>
    </source>
</evidence>